<evidence type="ECO:0000313" key="2">
    <source>
        <dbReference type="Proteomes" id="UP000314294"/>
    </source>
</evidence>
<dbReference type="AlphaFoldDB" id="A0A4Z2JCX8"/>
<sequence>MFQVRGGKTADESPSKSLLVEQITAGGANHCWWSKSLLVERLAATVESNRLTADAAETYAKA</sequence>
<gene>
    <name evidence="1" type="ORF">EYF80_001657</name>
</gene>
<evidence type="ECO:0000313" key="1">
    <source>
        <dbReference type="EMBL" id="TNN88076.1"/>
    </source>
</evidence>
<dbReference type="Proteomes" id="UP000314294">
    <property type="component" value="Unassembled WGS sequence"/>
</dbReference>
<proteinExistence type="predicted"/>
<protein>
    <submittedName>
        <fullName evidence="1">Uncharacterized protein</fullName>
    </submittedName>
</protein>
<organism evidence="1 2">
    <name type="scientific">Liparis tanakae</name>
    <name type="common">Tanaka's snailfish</name>
    <dbReference type="NCBI Taxonomy" id="230148"/>
    <lineage>
        <taxon>Eukaryota</taxon>
        <taxon>Metazoa</taxon>
        <taxon>Chordata</taxon>
        <taxon>Craniata</taxon>
        <taxon>Vertebrata</taxon>
        <taxon>Euteleostomi</taxon>
        <taxon>Actinopterygii</taxon>
        <taxon>Neopterygii</taxon>
        <taxon>Teleostei</taxon>
        <taxon>Neoteleostei</taxon>
        <taxon>Acanthomorphata</taxon>
        <taxon>Eupercaria</taxon>
        <taxon>Perciformes</taxon>
        <taxon>Cottioidei</taxon>
        <taxon>Cottales</taxon>
        <taxon>Liparidae</taxon>
        <taxon>Liparis</taxon>
    </lineage>
</organism>
<reference evidence="1 2" key="1">
    <citation type="submission" date="2019-03" db="EMBL/GenBank/DDBJ databases">
        <title>First draft genome of Liparis tanakae, snailfish: a comprehensive survey of snailfish specific genes.</title>
        <authorList>
            <person name="Kim W."/>
            <person name="Song I."/>
            <person name="Jeong J.-H."/>
            <person name="Kim D."/>
            <person name="Kim S."/>
            <person name="Ryu S."/>
            <person name="Song J.Y."/>
            <person name="Lee S.K."/>
        </authorList>
    </citation>
    <scope>NUCLEOTIDE SEQUENCE [LARGE SCALE GENOMIC DNA]</scope>
    <source>
        <tissue evidence="1">Muscle</tissue>
    </source>
</reference>
<dbReference type="EMBL" id="SRLO01000007">
    <property type="protein sequence ID" value="TNN88076.1"/>
    <property type="molecule type" value="Genomic_DNA"/>
</dbReference>
<comment type="caution">
    <text evidence="1">The sequence shown here is derived from an EMBL/GenBank/DDBJ whole genome shotgun (WGS) entry which is preliminary data.</text>
</comment>
<accession>A0A4Z2JCX8</accession>
<keyword evidence="2" id="KW-1185">Reference proteome</keyword>
<name>A0A4Z2JCX8_9TELE</name>